<dbReference type="Proteomes" id="UP000492821">
    <property type="component" value="Unassembled WGS sequence"/>
</dbReference>
<dbReference type="PANTHER" id="PTHR47411:SF3">
    <property type="entry name" value="I-BETA-1,3-N-ACETYLGLUCOSAMINYLTRANSFERASE"/>
    <property type="match status" value="1"/>
</dbReference>
<proteinExistence type="predicted"/>
<accession>A0A7E4VVW8</accession>
<protein>
    <submittedName>
        <fullName evidence="2">Glycosyltransferase family 49 protein</fullName>
    </submittedName>
</protein>
<keyword evidence="1" id="KW-1185">Reference proteome</keyword>
<reference evidence="2" key="2">
    <citation type="submission" date="2020-10" db="UniProtKB">
        <authorList>
            <consortium name="WormBaseParasite"/>
        </authorList>
    </citation>
    <scope>IDENTIFICATION</scope>
</reference>
<name>A0A7E4VVW8_PANRE</name>
<sequence>MTPFILIADMDHYFSAQFLPIMTQIAKNQLTTSTFFRKPTKTVLVYRIFEVTGIWNRSLPMTKMDLSTLFYTGKADEFHAGIHNGHKIPKLDEWLKHNGSTSNDSIQFVNEYKKQQWEPQFVSTSDIPMHDESFAYPRKDNTVLRWEMCRAGYTFAIVQDVFMYHIGFTSSNSRKKLQKAWTKLGQQTRKAETVFQNRMDETYPNTRNRCPLITI</sequence>
<reference evidence="1" key="1">
    <citation type="journal article" date="2013" name="Genetics">
        <title>The draft genome and transcriptome of Panagrellus redivivus are shaped by the harsh demands of a free-living lifestyle.</title>
        <authorList>
            <person name="Srinivasan J."/>
            <person name="Dillman A.R."/>
            <person name="Macchietto M.G."/>
            <person name="Heikkinen L."/>
            <person name="Lakso M."/>
            <person name="Fracchia K.M."/>
            <person name="Antoshechkin I."/>
            <person name="Mortazavi A."/>
            <person name="Wong G."/>
            <person name="Sternberg P.W."/>
        </authorList>
    </citation>
    <scope>NUCLEOTIDE SEQUENCE [LARGE SCALE GENOMIC DNA]</scope>
    <source>
        <strain evidence="1">MT8872</strain>
    </source>
</reference>
<dbReference type="PANTHER" id="PTHR47411">
    <property type="entry name" value="B3GNT1, BETA-1,3-N-ACETYLGUCOSAMINYLTRANSFERASE 1, HOMOLOG"/>
    <property type="match status" value="1"/>
</dbReference>
<dbReference type="Pfam" id="PF13896">
    <property type="entry name" value="Glyco_transf_49"/>
    <property type="match status" value="1"/>
</dbReference>
<dbReference type="AlphaFoldDB" id="A0A7E4VVW8"/>
<evidence type="ECO:0000313" key="1">
    <source>
        <dbReference type="Proteomes" id="UP000492821"/>
    </source>
</evidence>
<organism evidence="1 2">
    <name type="scientific">Panagrellus redivivus</name>
    <name type="common">Microworm</name>
    <dbReference type="NCBI Taxonomy" id="6233"/>
    <lineage>
        <taxon>Eukaryota</taxon>
        <taxon>Metazoa</taxon>
        <taxon>Ecdysozoa</taxon>
        <taxon>Nematoda</taxon>
        <taxon>Chromadorea</taxon>
        <taxon>Rhabditida</taxon>
        <taxon>Tylenchina</taxon>
        <taxon>Panagrolaimomorpha</taxon>
        <taxon>Panagrolaimoidea</taxon>
        <taxon>Panagrolaimidae</taxon>
        <taxon>Panagrellus</taxon>
    </lineage>
</organism>
<evidence type="ECO:0000313" key="2">
    <source>
        <dbReference type="WBParaSite" id="Pan_g3402.t1"/>
    </source>
</evidence>
<dbReference type="WBParaSite" id="Pan_g3402.t1">
    <property type="protein sequence ID" value="Pan_g3402.t1"/>
    <property type="gene ID" value="Pan_g3402"/>
</dbReference>